<dbReference type="Pfam" id="PF00440">
    <property type="entry name" value="TetR_N"/>
    <property type="match status" value="1"/>
</dbReference>
<dbReference type="SUPFAM" id="SSF46689">
    <property type="entry name" value="Homeodomain-like"/>
    <property type="match status" value="1"/>
</dbReference>
<evidence type="ECO:0000313" key="5">
    <source>
        <dbReference type="Proteomes" id="UP000242320"/>
    </source>
</evidence>
<evidence type="ECO:0000259" key="3">
    <source>
        <dbReference type="PROSITE" id="PS50977"/>
    </source>
</evidence>
<dbReference type="AlphaFoldDB" id="A0A1X2LDR1"/>
<gene>
    <name evidence="4" type="ORF">B8W69_03220</name>
</gene>
<dbReference type="InterPro" id="IPR050109">
    <property type="entry name" value="HTH-type_TetR-like_transc_reg"/>
</dbReference>
<evidence type="ECO:0000256" key="1">
    <source>
        <dbReference type="ARBA" id="ARBA00023125"/>
    </source>
</evidence>
<dbReference type="GO" id="GO:0003700">
    <property type="term" value="F:DNA-binding transcription factor activity"/>
    <property type="evidence" value="ECO:0007669"/>
    <property type="project" value="TreeGrafter"/>
</dbReference>
<keyword evidence="1 2" id="KW-0238">DNA-binding</keyword>
<organism evidence="4 5">
    <name type="scientific">Mycolicibacterium vulneris</name>
    <dbReference type="NCBI Taxonomy" id="547163"/>
    <lineage>
        <taxon>Bacteria</taxon>
        <taxon>Bacillati</taxon>
        <taxon>Actinomycetota</taxon>
        <taxon>Actinomycetes</taxon>
        <taxon>Mycobacteriales</taxon>
        <taxon>Mycobacteriaceae</taxon>
        <taxon>Mycolicibacterium</taxon>
    </lineage>
</organism>
<dbReference type="PRINTS" id="PR00455">
    <property type="entry name" value="HTHTETR"/>
</dbReference>
<feature type="domain" description="HTH tetR-type" evidence="3">
    <location>
        <begin position="47"/>
        <end position="107"/>
    </location>
</feature>
<reference evidence="4 5" key="1">
    <citation type="submission" date="2017-04" db="EMBL/GenBank/DDBJ databases">
        <title>The new phylogeny of genus Mycobacterium.</title>
        <authorList>
            <person name="Tortoli E."/>
            <person name="Trovato A."/>
            <person name="Cirillo D.M."/>
        </authorList>
    </citation>
    <scope>NUCLEOTIDE SEQUENCE [LARGE SCALE GENOMIC DNA]</scope>
    <source>
        <strain evidence="4 5">DSM 45247</strain>
    </source>
</reference>
<dbReference type="OrthoDB" id="3472818at2"/>
<dbReference type="SUPFAM" id="SSF48498">
    <property type="entry name" value="Tetracyclin repressor-like, C-terminal domain"/>
    <property type="match status" value="1"/>
</dbReference>
<proteinExistence type="predicted"/>
<dbReference type="Proteomes" id="UP000242320">
    <property type="component" value="Unassembled WGS sequence"/>
</dbReference>
<dbReference type="Gene3D" id="1.10.357.10">
    <property type="entry name" value="Tetracycline Repressor, domain 2"/>
    <property type="match status" value="1"/>
</dbReference>
<sequence>MCAAAAVDLPARRRASRGQIVTPSRLRVTEKAARSGTWGDRPPIDDDQARSRLLDAAEACYERHGVSRTTVDDIAKEASVHRTTVYRYFGSRDDVLAFVLLRESASVIEGAEQTLNGNRPFANRLLDALDGAIAAVEKSRWLRVLFSAESLTMTVAAAASTAFRDRIRQTLRPYVDAAKANGELREQLDPDAVADWLVRVAQMLLMDHLAEGQHDARLDRRATLRNFVIPGVLSPGAADTATPPTRTKRAKR</sequence>
<keyword evidence="5" id="KW-1185">Reference proteome</keyword>
<dbReference type="PANTHER" id="PTHR30055:SF226">
    <property type="entry name" value="HTH-TYPE TRANSCRIPTIONAL REGULATOR PKSA"/>
    <property type="match status" value="1"/>
</dbReference>
<dbReference type="InterPro" id="IPR036271">
    <property type="entry name" value="Tet_transcr_reg_TetR-rel_C_sf"/>
</dbReference>
<name>A0A1X2LDR1_9MYCO</name>
<dbReference type="GO" id="GO:0000976">
    <property type="term" value="F:transcription cis-regulatory region binding"/>
    <property type="evidence" value="ECO:0007669"/>
    <property type="project" value="TreeGrafter"/>
</dbReference>
<accession>A0A1X2LDR1</accession>
<comment type="caution">
    <text evidence="4">The sequence shown here is derived from an EMBL/GenBank/DDBJ whole genome shotgun (WGS) entry which is preliminary data.</text>
</comment>
<evidence type="ECO:0000313" key="4">
    <source>
        <dbReference type="EMBL" id="OSC32111.1"/>
    </source>
</evidence>
<protein>
    <recommendedName>
        <fullName evidence="3">HTH tetR-type domain-containing protein</fullName>
    </recommendedName>
</protein>
<dbReference type="EMBL" id="NCXM01000002">
    <property type="protein sequence ID" value="OSC32111.1"/>
    <property type="molecule type" value="Genomic_DNA"/>
</dbReference>
<dbReference type="PROSITE" id="PS50977">
    <property type="entry name" value="HTH_TETR_2"/>
    <property type="match status" value="1"/>
</dbReference>
<feature type="DNA-binding region" description="H-T-H motif" evidence="2">
    <location>
        <begin position="70"/>
        <end position="89"/>
    </location>
</feature>
<dbReference type="PANTHER" id="PTHR30055">
    <property type="entry name" value="HTH-TYPE TRANSCRIPTIONAL REGULATOR RUTR"/>
    <property type="match status" value="1"/>
</dbReference>
<dbReference type="InterPro" id="IPR009057">
    <property type="entry name" value="Homeodomain-like_sf"/>
</dbReference>
<dbReference type="InterPro" id="IPR001647">
    <property type="entry name" value="HTH_TetR"/>
</dbReference>
<evidence type="ECO:0000256" key="2">
    <source>
        <dbReference type="PROSITE-ProRule" id="PRU00335"/>
    </source>
</evidence>